<sequence length="93" mass="10085">MSPVLPLLRQVPTLTEVLEETSLGALPAQGFGQGLDLELEAPAELMPGCVESDAEQRKQAILALVDKAIEEFRTELLSRLEPLLDQGSARQSD</sequence>
<dbReference type="RefSeq" id="WP_273602057.1">
    <property type="nucleotide sequence ID" value="NZ_JAQQXT010000016.1"/>
</dbReference>
<evidence type="ECO:0000313" key="2">
    <source>
        <dbReference type="Proteomes" id="UP001221189"/>
    </source>
</evidence>
<dbReference type="Proteomes" id="UP001221189">
    <property type="component" value="Unassembled WGS sequence"/>
</dbReference>
<gene>
    <name evidence="1" type="ORF">PRZ03_20675</name>
</gene>
<proteinExistence type="predicted"/>
<accession>A0ABT5KKS2</accession>
<organism evidence="1 2">
    <name type="scientific">Roseateles albus</name>
    <dbReference type="NCBI Taxonomy" id="2987525"/>
    <lineage>
        <taxon>Bacteria</taxon>
        <taxon>Pseudomonadati</taxon>
        <taxon>Pseudomonadota</taxon>
        <taxon>Betaproteobacteria</taxon>
        <taxon>Burkholderiales</taxon>
        <taxon>Sphaerotilaceae</taxon>
        <taxon>Roseateles</taxon>
    </lineage>
</organism>
<keyword evidence="2" id="KW-1185">Reference proteome</keyword>
<dbReference type="EMBL" id="JAQQXT010000016">
    <property type="protein sequence ID" value="MDC8773987.1"/>
    <property type="molecule type" value="Genomic_DNA"/>
</dbReference>
<evidence type="ECO:0000313" key="1">
    <source>
        <dbReference type="EMBL" id="MDC8773987.1"/>
    </source>
</evidence>
<reference evidence="1 2" key="1">
    <citation type="submission" date="2022-10" db="EMBL/GenBank/DDBJ databases">
        <title>Paucibacter sp. hw1 Genome sequencing.</title>
        <authorList>
            <person name="Park S."/>
        </authorList>
    </citation>
    <scope>NUCLEOTIDE SEQUENCE [LARGE SCALE GENOMIC DNA]</scope>
    <source>
        <strain evidence="2">hw1</strain>
    </source>
</reference>
<comment type="caution">
    <text evidence="1">The sequence shown here is derived from an EMBL/GenBank/DDBJ whole genome shotgun (WGS) entry which is preliminary data.</text>
</comment>
<name>A0ABT5KKS2_9BURK</name>
<protein>
    <submittedName>
        <fullName evidence="1">Uncharacterized protein</fullName>
    </submittedName>
</protein>